<keyword evidence="1" id="KW-0677">Repeat</keyword>
<feature type="repeat" description="TPR" evidence="3">
    <location>
        <begin position="38"/>
        <end position="71"/>
    </location>
</feature>
<dbReference type="Proteomes" id="UP000226437">
    <property type="component" value="Unassembled WGS sequence"/>
</dbReference>
<name>A0A2G0CBM5_9BACT</name>
<protein>
    <recommendedName>
        <fullName evidence="6">Tetratricopeptide repeat protein</fullName>
    </recommendedName>
</protein>
<evidence type="ECO:0000256" key="2">
    <source>
        <dbReference type="ARBA" id="ARBA00022803"/>
    </source>
</evidence>
<dbReference type="PANTHER" id="PTHR44858">
    <property type="entry name" value="TETRATRICOPEPTIDE REPEAT PROTEIN 6"/>
    <property type="match status" value="1"/>
</dbReference>
<dbReference type="InterPro" id="IPR050498">
    <property type="entry name" value="Ycf3"/>
</dbReference>
<proteinExistence type="predicted"/>
<dbReference type="InterPro" id="IPR011990">
    <property type="entry name" value="TPR-like_helical_dom_sf"/>
</dbReference>
<dbReference type="PROSITE" id="PS50005">
    <property type="entry name" value="TPR"/>
    <property type="match status" value="1"/>
</dbReference>
<gene>
    <name evidence="4" type="ORF">CGL56_16430</name>
</gene>
<sequence>MLHKLELIQEADRAFQSGNYNLARQLYNQLVAVEEDNDEFLMRRGYCFRVGREYEKALNDYNRAIKLSPKTHNYYSNRAELYYYLDQYSNALQDIQSAITLFGEGNGKYHYNKGMIHLKLDQNEEACSEFKYASTLESSAATRQIEIHCQ</sequence>
<dbReference type="Pfam" id="PF13181">
    <property type="entry name" value="TPR_8"/>
    <property type="match status" value="1"/>
</dbReference>
<evidence type="ECO:0000313" key="4">
    <source>
        <dbReference type="EMBL" id="PHK97389.1"/>
    </source>
</evidence>
<dbReference type="AlphaFoldDB" id="A0A2G0CBM5"/>
<evidence type="ECO:0000256" key="3">
    <source>
        <dbReference type="PROSITE-ProRule" id="PRU00339"/>
    </source>
</evidence>
<dbReference type="PANTHER" id="PTHR44858:SF1">
    <property type="entry name" value="UDP-N-ACETYLGLUCOSAMINE--PEPTIDE N-ACETYLGLUCOSAMINYLTRANSFERASE SPINDLY-RELATED"/>
    <property type="match status" value="1"/>
</dbReference>
<dbReference type="InterPro" id="IPR019734">
    <property type="entry name" value="TPR_rpt"/>
</dbReference>
<evidence type="ECO:0000256" key="1">
    <source>
        <dbReference type="ARBA" id="ARBA00022737"/>
    </source>
</evidence>
<dbReference type="RefSeq" id="WP_099107673.1">
    <property type="nucleotide sequence ID" value="NZ_PDLO01000009.1"/>
</dbReference>
<organism evidence="4 5">
    <name type="scientific">Neolewinella marina</name>
    <dbReference type="NCBI Taxonomy" id="438751"/>
    <lineage>
        <taxon>Bacteria</taxon>
        <taxon>Pseudomonadati</taxon>
        <taxon>Bacteroidota</taxon>
        <taxon>Saprospiria</taxon>
        <taxon>Saprospirales</taxon>
        <taxon>Lewinellaceae</taxon>
        <taxon>Neolewinella</taxon>
    </lineage>
</organism>
<keyword evidence="5" id="KW-1185">Reference proteome</keyword>
<dbReference type="SUPFAM" id="SSF48452">
    <property type="entry name" value="TPR-like"/>
    <property type="match status" value="1"/>
</dbReference>
<dbReference type="Gene3D" id="1.25.40.10">
    <property type="entry name" value="Tetratricopeptide repeat domain"/>
    <property type="match status" value="2"/>
</dbReference>
<evidence type="ECO:0000313" key="5">
    <source>
        <dbReference type="Proteomes" id="UP000226437"/>
    </source>
</evidence>
<keyword evidence="2 3" id="KW-0802">TPR repeat</keyword>
<evidence type="ECO:0008006" key="6">
    <source>
        <dbReference type="Google" id="ProtNLM"/>
    </source>
</evidence>
<reference evidence="4 5" key="1">
    <citation type="submission" date="2017-10" db="EMBL/GenBank/DDBJ databases">
        <title>The draft genome sequence of Lewinella marina KCTC 32374.</title>
        <authorList>
            <person name="Wang K."/>
        </authorList>
    </citation>
    <scope>NUCLEOTIDE SEQUENCE [LARGE SCALE GENOMIC DNA]</scope>
    <source>
        <strain evidence="4 5">MKG-38</strain>
    </source>
</reference>
<dbReference type="EMBL" id="PDLO01000009">
    <property type="protein sequence ID" value="PHK97389.1"/>
    <property type="molecule type" value="Genomic_DNA"/>
</dbReference>
<dbReference type="Pfam" id="PF13432">
    <property type="entry name" value="TPR_16"/>
    <property type="match status" value="1"/>
</dbReference>
<accession>A0A2G0CBM5</accession>
<dbReference type="SMART" id="SM00028">
    <property type="entry name" value="TPR"/>
    <property type="match status" value="3"/>
</dbReference>
<comment type="caution">
    <text evidence="4">The sequence shown here is derived from an EMBL/GenBank/DDBJ whole genome shotgun (WGS) entry which is preliminary data.</text>
</comment>